<dbReference type="EMBL" id="JABRWJ010000002">
    <property type="protein sequence ID" value="NRF67112.1"/>
    <property type="molecule type" value="Genomic_DNA"/>
</dbReference>
<organism evidence="2 3">
    <name type="scientific">Pseudaquabacterium terrae</name>
    <dbReference type="NCBI Taxonomy" id="2732868"/>
    <lineage>
        <taxon>Bacteria</taxon>
        <taxon>Pseudomonadati</taxon>
        <taxon>Pseudomonadota</taxon>
        <taxon>Betaproteobacteria</taxon>
        <taxon>Burkholderiales</taxon>
        <taxon>Sphaerotilaceae</taxon>
        <taxon>Pseudaquabacterium</taxon>
    </lineage>
</organism>
<dbReference type="Proteomes" id="UP000737171">
    <property type="component" value="Unassembled WGS sequence"/>
</dbReference>
<sequence length="164" mass="17635">MQGQLEFPYKTVKRVLPMLIVAVAMPAACAYTAWTNTRGLRIAGFITATASQATTIYWCLAVITAPVLPVVIWTVLQSRRAPLSLVLGPTSITLPRASLRGEWVEVPYAAIQKTGVEVIGPDKLFVVVSTLGRFNVARSGFRGSDDFGAFAKALGECVGARPPR</sequence>
<keyword evidence="3" id="KW-1185">Reference proteome</keyword>
<accession>A0ABX2EEQ5</accession>
<feature type="transmembrane region" description="Helical" evidence="1">
    <location>
        <begin position="55"/>
        <end position="76"/>
    </location>
</feature>
<evidence type="ECO:0000313" key="2">
    <source>
        <dbReference type="EMBL" id="NRF67112.1"/>
    </source>
</evidence>
<keyword evidence="1" id="KW-1133">Transmembrane helix</keyword>
<evidence type="ECO:0008006" key="4">
    <source>
        <dbReference type="Google" id="ProtNLM"/>
    </source>
</evidence>
<protein>
    <recommendedName>
        <fullName evidence="4">PH domain-containing protein</fullName>
    </recommendedName>
</protein>
<comment type="caution">
    <text evidence="2">The sequence shown here is derived from an EMBL/GenBank/DDBJ whole genome shotgun (WGS) entry which is preliminary data.</text>
</comment>
<keyword evidence="1" id="KW-0812">Transmembrane</keyword>
<gene>
    <name evidence="2" type="ORF">HLB44_08975</name>
</gene>
<feature type="transmembrane region" description="Helical" evidence="1">
    <location>
        <begin position="15"/>
        <end position="34"/>
    </location>
</feature>
<evidence type="ECO:0000313" key="3">
    <source>
        <dbReference type="Proteomes" id="UP000737171"/>
    </source>
</evidence>
<dbReference type="RefSeq" id="WP_173122195.1">
    <property type="nucleotide sequence ID" value="NZ_JABRWJ010000002.1"/>
</dbReference>
<keyword evidence="1" id="KW-0472">Membrane</keyword>
<proteinExistence type="predicted"/>
<name>A0ABX2EEQ5_9BURK</name>
<evidence type="ECO:0000256" key="1">
    <source>
        <dbReference type="SAM" id="Phobius"/>
    </source>
</evidence>
<reference evidence="2 3" key="1">
    <citation type="submission" date="2020-05" db="EMBL/GenBank/DDBJ databases">
        <title>Aquincola sp. isolate from soil.</title>
        <authorList>
            <person name="Han J."/>
            <person name="Kim D.-U."/>
        </authorList>
    </citation>
    <scope>NUCLEOTIDE SEQUENCE [LARGE SCALE GENOMIC DNA]</scope>
    <source>
        <strain evidence="2 3">S2</strain>
    </source>
</reference>